<dbReference type="InterPro" id="IPR014146">
    <property type="entry name" value="LigD_ligase_dom"/>
</dbReference>
<dbReference type="Pfam" id="PF01068">
    <property type="entry name" value="DNA_ligase_A_M"/>
    <property type="match status" value="1"/>
</dbReference>
<gene>
    <name evidence="7" type="primary">ligD</name>
    <name evidence="7" type="ORF">I4J89_42850</name>
</gene>
<dbReference type="GO" id="GO:0006310">
    <property type="term" value="P:DNA recombination"/>
    <property type="evidence" value="ECO:0007669"/>
    <property type="project" value="InterPro"/>
</dbReference>
<name>A0A931CGH0_9ACTN</name>
<dbReference type="EC" id="6.5.1.1" evidence="2"/>
<dbReference type="Pfam" id="PF04679">
    <property type="entry name" value="DNA_ligase_A_C"/>
    <property type="match status" value="1"/>
</dbReference>
<dbReference type="PROSITE" id="PS50160">
    <property type="entry name" value="DNA_LIGASE_A3"/>
    <property type="match status" value="1"/>
</dbReference>
<dbReference type="PROSITE" id="PS00697">
    <property type="entry name" value="DNA_LIGASE_A1"/>
    <property type="match status" value="1"/>
</dbReference>
<evidence type="ECO:0000256" key="2">
    <source>
        <dbReference type="ARBA" id="ARBA00012727"/>
    </source>
</evidence>
<feature type="compositionally biased region" description="Basic and acidic residues" evidence="5">
    <location>
        <begin position="297"/>
        <end position="311"/>
    </location>
</feature>
<dbReference type="InterPro" id="IPR012310">
    <property type="entry name" value="DNA_ligase_ATP-dep_cent"/>
</dbReference>
<dbReference type="EMBL" id="JADQTO010000035">
    <property type="protein sequence ID" value="MBG0568189.1"/>
    <property type="molecule type" value="Genomic_DNA"/>
</dbReference>
<proteinExistence type="inferred from homology"/>
<dbReference type="InterPro" id="IPR012309">
    <property type="entry name" value="DNA_ligase_ATP-dep_C"/>
</dbReference>
<keyword evidence="8" id="KW-1185">Reference proteome</keyword>
<dbReference type="InterPro" id="IPR016059">
    <property type="entry name" value="DNA_ligase_ATP-dep_CS"/>
</dbReference>
<dbReference type="GO" id="GO:0003910">
    <property type="term" value="F:DNA ligase (ATP) activity"/>
    <property type="evidence" value="ECO:0007669"/>
    <property type="project" value="UniProtKB-EC"/>
</dbReference>
<dbReference type="InterPro" id="IPR012340">
    <property type="entry name" value="NA-bd_OB-fold"/>
</dbReference>
<protein>
    <recommendedName>
        <fullName evidence="2">DNA ligase (ATP)</fullName>
        <ecNumber evidence="2">6.5.1.1</ecNumber>
    </recommendedName>
</protein>
<accession>A0A931CGH0</accession>
<dbReference type="CDD" id="cd07971">
    <property type="entry name" value="OBF_DNA_ligase_LigD"/>
    <property type="match status" value="1"/>
</dbReference>
<dbReference type="Gene3D" id="2.40.50.140">
    <property type="entry name" value="Nucleic acid-binding proteins"/>
    <property type="match status" value="1"/>
</dbReference>
<comment type="similarity">
    <text evidence="1">Belongs to the ATP-dependent DNA ligase family.</text>
</comment>
<dbReference type="Gene3D" id="3.30.470.30">
    <property type="entry name" value="DNA ligase/mRNA capping enzyme"/>
    <property type="match status" value="1"/>
</dbReference>
<evidence type="ECO:0000256" key="1">
    <source>
        <dbReference type="ARBA" id="ARBA00007572"/>
    </source>
</evidence>
<dbReference type="AlphaFoldDB" id="A0A931CGH0"/>
<feature type="domain" description="ATP-dependent DNA ligase family profile" evidence="6">
    <location>
        <begin position="95"/>
        <end position="219"/>
    </location>
</feature>
<dbReference type="InterPro" id="IPR050191">
    <property type="entry name" value="ATP-dep_DNA_ligase"/>
</dbReference>
<dbReference type="NCBIfam" id="TIGR02779">
    <property type="entry name" value="NHEJ_ligase_lig"/>
    <property type="match status" value="1"/>
</dbReference>
<dbReference type="GO" id="GO:0006281">
    <property type="term" value="P:DNA repair"/>
    <property type="evidence" value="ECO:0007669"/>
    <property type="project" value="InterPro"/>
</dbReference>
<evidence type="ECO:0000259" key="6">
    <source>
        <dbReference type="PROSITE" id="PS50160"/>
    </source>
</evidence>
<dbReference type="Proteomes" id="UP000598146">
    <property type="component" value="Unassembled WGS sequence"/>
</dbReference>
<dbReference type="PANTHER" id="PTHR45674">
    <property type="entry name" value="DNA LIGASE 1/3 FAMILY MEMBER"/>
    <property type="match status" value="1"/>
</dbReference>
<keyword evidence="3 7" id="KW-0436">Ligase</keyword>
<dbReference type="GO" id="GO:0005524">
    <property type="term" value="F:ATP binding"/>
    <property type="evidence" value="ECO:0007669"/>
    <property type="project" value="InterPro"/>
</dbReference>
<evidence type="ECO:0000256" key="4">
    <source>
        <dbReference type="ARBA" id="ARBA00034003"/>
    </source>
</evidence>
<evidence type="ECO:0000313" key="8">
    <source>
        <dbReference type="Proteomes" id="UP000598146"/>
    </source>
</evidence>
<dbReference type="SUPFAM" id="SSF56091">
    <property type="entry name" value="DNA ligase/mRNA capping enzyme, catalytic domain"/>
    <property type="match status" value="1"/>
</dbReference>
<dbReference type="PANTHER" id="PTHR45674:SF4">
    <property type="entry name" value="DNA LIGASE 1"/>
    <property type="match status" value="1"/>
</dbReference>
<dbReference type="CDD" id="cd07906">
    <property type="entry name" value="Adenylation_DNA_ligase_LigD_LigC"/>
    <property type="match status" value="1"/>
</dbReference>
<organism evidence="7 8">
    <name type="scientific">Actinoplanes aureus</name>
    <dbReference type="NCBI Taxonomy" id="2792083"/>
    <lineage>
        <taxon>Bacteria</taxon>
        <taxon>Bacillati</taxon>
        <taxon>Actinomycetota</taxon>
        <taxon>Actinomycetes</taxon>
        <taxon>Micromonosporales</taxon>
        <taxon>Micromonosporaceae</taxon>
        <taxon>Actinoplanes</taxon>
    </lineage>
</organism>
<comment type="caution">
    <text evidence="7">The sequence shown here is derived from an EMBL/GenBank/DDBJ whole genome shotgun (WGS) entry which is preliminary data.</text>
</comment>
<sequence>MLAAPGALPHGGGWSYEFKYDGVRALTYLHDGQVRALSRNGNDITSHYPELVAVADLLPGRKAVLDGELVALEAGDRPSFARLAARIHVARPSATLLQTVPVVYYVFDLLHLDGVSLLDEPYERRRERLRALDLNQRAVRTPPAFADTDGAAVLHAAELAGLEGVVAKRLGSPYRPGKRSSDWTKVPLIRTQECLVIGWKAGQGRRAGSIGSLLLGVYNDTDQLVFAGHVGTGFTDVMLRQLGDQLTALHRATPPVPEVPREHARHAQWVEPVLVGEVQFRNWTPDHRLRHPSWRGLRTDRSPRSVRRHDAPAAPPQPPQPMAWPRETIEGALETPDRRWRVEVVRRGRDQFYRLINVATDNTVDGLAITTLQRLLAEAGVDMADLTAGDTGTARAAGAA</sequence>
<dbReference type="SUPFAM" id="SSF50249">
    <property type="entry name" value="Nucleic acid-binding proteins"/>
    <property type="match status" value="1"/>
</dbReference>
<comment type="catalytic activity">
    <reaction evidence="4">
        <text>ATP + (deoxyribonucleotide)n-3'-hydroxyl + 5'-phospho-(deoxyribonucleotide)m = (deoxyribonucleotide)n+m + AMP + diphosphate.</text>
        <dbReference type="EC" id="6.5.1.1"/>
    </reaction>
</comment>
<reference evidence="7" key="1">
    <citation type="submission" date="2020-11" db="EMBL/GenBank/DDBJ databases">
        <title>Isolation and identification of active actinomycetes.</title>
        <authorList>
            <person name="Sun X."/>
        </authorList>
    </citation>
    <scope>NUCLEOTIDE SEQUENCE</scope>
    <source>
        <strain evidence="7">NEAU-A11</strain>
    </source>
</reference>
<evidence type="ECO:0000256" key="5">
    <source>
        <dbReference type="SAM" id="MobiDB-lite"/>
    </source>
</evidence>
<feature type="compositionally biased region" description="Pro residues" evidence="5">
    <location>
        <begin position="313"/>
        <end position="322"/>
    </location>
</feature>
<dbReference type="Gene3D" id="3.30.1490.70">
    <property type="match status" value="1"/>
</dbReference>
<feature type="region of interest" description="Disordered" evidence="5">
    <location>
        <begin position="291"/>
        <end position="324"/>
    </location>
</feature>
<evidence type="ECO:0000313" key="7">
    <source>
        <dbReference type="EMBL" id="MBG0568189.1"/>
    </source>
</evidence>
<evidence type="ECO:0000256" key="3">
    <source>
        <dbReference type="ARBA" id="ARBA00022598"/>
    </source>
</evidence>